<dbReference type="OrthoDB" id="4829at2759"/>
<dbReference type="PROSITE" id="PS01005">
    <property type="entry name" value="FORMATE_NITRITE_TP_1"/>
    <property type="match status" value="1"/>
</dbReference>
<dbReference type="GO" id="GO:0015499">
    <property type="term" value="F:formate transmembrane transporter activity"/>
    <property type="evidence" value="ECO:0007669"/>
    <property type="project" value="TreeGrafter"/>
</dbReference>
<name>A0A2P6TTU8_CHLSO</name>
<evidence type="ECO:0000256" key="3">
    <source>
        <dbReference type="ARBA" id="ARBA00022989"/>
    </source>
</evidence>
<feature type="transmembrane region" description="Helical" evidence="6">
    <location>
        <begin position="100"/>
        <end position="118"/>
    </location>
</feature>
<dbReference type="Proteomes" id="UP000239899">
    <property type="component" value="Unassembled WGS sequence"/>
</dbReference>
<comment type="similarity">
    <text evidence="5">Belongs to the FNT transporter (TC 1.A.16) family.</text>
</comment>
<dbReference type="EMBL" id="LHPG02000007">
    <property type="protein sequence ID" value="PRW57490.1"/>
    <property type="molecule type" value="Genomic_DNA"/>
</dbReference>
<evidence type="ECO:0000256" key="5">
    <source>
        <dbReference type="ARBA" id="ARBA00049660"/>
    </source>
</evidence>
<evidence type="ECO:0000256" key="4">
    <source>
        <dbReference type="ARBA" id="ARBA00023136"/>
    </source>
</evidence>
<dbReference type="InterPro" id="IPR024002">
    <property type="entry name" value="For/NO2_transpt_CS"/>
</dbReference>
<feature type="transmembrane region" description="Helical" evidence="6">
    <location>
        <begin position="231"/>
        <end position="251"/>
    </location>
</feature>
<comment type="caution">
    <text evidence="7">The sequence shown here is derived from an EMBL/GenBank/DDBJ whole genome shotgun (WGS) entry which is preliminary data.</text>
</comment>
<protein>
    <submittedName>
        <fullName evidence="7">Nitrite transporter NAR1</fullName>
    </submittedName>
</protein>
<dbReference type="InterPro" id="IPR000292">
    <property type="entry name" value="For/NO2_transpt"/>
</dbReference>
<evidence type="ECO:0000313" key="7">
    <source>
        <dbReference type="EMBL" id="PRW57490.1"/>
    </source>
</evidence>
<feature type="transmembrane region" description="Helical" evidence="6">
    <location>
        <begin position="258"/>
        <end position="283"/>
    </location>
</feature>
<dbReference type="STRING" id="3076.A0A2P6TTU8"/>
<comment type="subcellular location">
    <subcellularLocation>
        <location evidence="1">Membrane</location>
        <topology evidence="1">Multi-pass membrane protein</topology>
    </subcellularLocation>
</comment>
<keyword evidence="8" id="KW-1185">Reference proteome</keyword>
<feature type="transmembrane region" description="Helical" evidence="6">
    <location>
        <begin position="138"/>
        <end position="159"/>
    </location>
</feature>
<organism evidence="7 8">
    <name type="scientific">Chlorella sorokiniana</name>
    <name type="common">Freshwater green alga</name>
    <dbReference type="NCBI Taxonomy" id="3076"/>
    <lineage>
        <taxon>Eukaryota</taxon>
        <taxon>Viridiplantae</taxon>
        <taxon>Chlorophyta</taxon>
        <taxon>core chlorophytes</taxon>
        <taxon>Trebouxiophyceae</taxon>
        <taxon>Chlorellales</taxon>
        <taxon>Chlorellaceae</taxon>
        <taxon>Chlorella clade</taxon>
        <taxon>Chlorella</taxon>
    </lineage>
</organism>
<keyword evidence="2 6" id="KW-0812">Transmembrane</keyword>
<evidence type="ECO:0000313" key="8">
    <source>
        <dbReference type="Proteomes" id="UP000239899"/>
    </source>
</evidence>
<feature type="transmembrane region" description="Helical" evidence="6">
    <location>
        <begin position="303"/>
        <end position="326"/>
    </location>
</feature>
<evidence type="ECO:0000256" key="6">
    <source>
        <dbReference type="SAM" id="Phobius"/>
    </source>
</evidence>
<dbReference type="Gene3D" id="1.20.1080.10">
    <property type="entry name" value="Glycerol uptake facilitator protein"/>
    <property type="match status" value="1"/>
</dbReference>
<evidence type="ECO:0000256" key="1">
    <source>
        <dbReference type="ARBA" id="ARBA00004141"/>
    </source>
</evidence>
<sequence>MLATALKGGVLPLRAGARPIARRAAGARIVATAAPLQHAAASNGNGAAAQQPAVQQVAVTEPVTVAAPVQIMGVLPPAAVYQAAATAGAAKAAMPFTKTVMLGVVAGAYVGLCAALLMTVGPNCPGIAAQNPGLAKYITAAIGFPFVLLLILVCGAELFTGNTALLPAAVYEGKATVRQLLKNWVGSYLGNALGCALGVFLLLNCGLMPQFTNAINAISLAKVSYPFKETFIKAVMANWFVVLAVWQSLAAQTMGGKFIACLSGISAFVAIGLEHCIANMVFVPLGVLTGVPGVTWEKFIFNNLIPVTLGNIVAGSLCMATVYSLAYGSLGKKVWKQ</sequence>
<keyword evidence="3 6" id="KW-1133">Transmembrane helix</keyword>
<dbReference type="GO" id="GO:0005886">
    <property type="term" value="C:plasma membrane"/>
    <property type="evidence" value="ECO:0007669"/>
    <property type="project" value="TreeGrafter"/>
</dbReference>
<dbReference type="InterPro" id="IPR023271">
    <property type="entry name" value="Aquaporin-like"/>
</dbReference>
<dbReference type="AlphaFoldDB" id="A0A2P6TTU8"/>
<dbReference type="PANTHER" id="PTHR30520">
    <property type="entry name" value="FORMATE TRANSPORTER-RELATED"/>
    <property type="match status" value="1"/>
</dbReference>
<feature type="transmembrane region" description="Helical" evidence="6">
    <location>
        <begin position="188"/>
        <end position="211"/>
    </location>
</feature>
<gene>
    <name evidence="7" type="ORF">C2E21_4359</name>
</gene>
<keyword evidence="4 6" id="KW-0472">Membrane</keyword>
<dbReference type="Pfam" id="PF01226">
    <property type="entry name" value="Form_Nir_trans"/>
    <property type="match status" value="1"/>
</dbReference>
<reference evidence="7 8" key="1">
    <citation type="journal article" date="2018" name="Plant J.">
        <title>Genome sequences of Chlorella sorokiniana UTEX 1602 and Micractinium conductrix SAG 241.80: implications to maltose excretion by a green alga.</title>
        <authorList>
            <person name="Arriola M.B."/>
            <person name="Velmurugan N."/>
            <person name="Zhang Y."/>
            <person name="Plunkett M.H."/>
            <person name="Hondzo H."/>
            <person name="Barney B.M."/>
        </authorList>
    </citation>
    <scope>NUCLEOTIDE SEQUENCE [LARGE SCALE GENOMIC DNA]</scope>
    <source>
        <strain evidence="8">UTEX 1602</strain>
    </source>
</reference>
<proteinExistence type="inferred from homology"/>
<dbReference type="PANTHER" id="PTHR30520:SF6">
    <property type="entry name" value="FORMATE_NITRATE FAMILY TRANSPORTER (EUROFUNG)"/>
    <property type="match status" value="1"/>
</dbReference>
<accession>A0A2P6TTU8</accession>
<evidence type="ECO:0000256" key="2">
    <source>
        <dbReference type="ARBA" id="ARBA00022692"/>
    </source>
</evidence>